<dbReference type="Gene3D" id="3.30.1870.10">
    <property type="entry name" value="EreA-like, domain 2"/>
    <property type="match status" value="1"/>
</dbReference>
<dbReference type="PIRSF" id="PIRSF036794">
    <property type="entry name" value="UCP_erythr_ester"/>
    <property type="match status" value="1"/>
</dbReference>
<accession>A0A512BHR0</accession>
<dbReference type="EMBL" id="BJYT01000024">
    <property type="protein sequence ID" value="GEO11519.1"/>
    <property type="molecule type" value="Genomic_DNA"/>
</dbReference>
<dbReference type="SUPFAM" id="SSF159501">
    <property type="entry name" value="EreA/ChaN-like"/>
    <property type="match status" value="1"/>
</dbReference>
<dbReference type="Proteomes" id="UP000321513">
    <property type="component" value="Unassembled WGS sequence"/>
</dbReference>
<keyword evidence="2" id="KW-1185">Reference proteome</keyword>
<dbReference type="AlphaFoldDB" id="A0A512BHR0"/>
<dbReference type="InterPro" id="IPR007815">
    <property type="entry name" value="Emycin_Estase"/>
</dbReference>
<organism evidence="1 2">
    <name type="scientific">Segetibacter aerophilus</name>
    <dbReference type="NCBI Taxonomy" id="670293"/>
    <lineage>
        <taxon>Bacteria</taxon>
        <taxon>Pseudomonadati</taxon>
        <taxon>Bacteroidota</taxon>
        <taxon>Chitinophagia</taxon>
        <taxon>Chitinophagales</taxon>
        <taxon>Chitinophagaceae</taxon>
        <taxon>Segetibacter</taxon>
    </lineage>
</organism>
<dbReference type="InterPro" id="IPR052036">
    <property type="entry name" value="Hydrolase/PRTase-associated"/>
</dbReference>
<dbReference type="Gene3D" id="3.40.1660.10">
    <property type="entry name" value="EreA-like (biosynthetic domain)"/>
    <property type="match status" value="1"/>
</dbReference>
<evidence type="ECO:0000313" key="2">
    <source>
        <dbReference type="Proteomes" id="UP000321513"/>
    </source>
</evidence>
<protein>
    <recommendedName>
        <fullName evidence="3">Protein-L-isoaspartate O-methyltransferase</fullName>
    </recommendedName>
</protein>
<dbReference type="PANTHER" id="PTHR31299:SF0">
    <property type="entry name" value="ESTERASE, PUTATIVE (AFU_ORTHOLOGUE AFUA_1G05850)-RELATED"/>
    <property type="match status" value="1"/>
</dbReference>
<dbReference type="GO" id="GO:0046677">
    <property type="term" value="P:response to antibiotic"/>
    <property type="evidence" value="ECO:0007669"/>
    <property type="project" value="InterPro"/>
</dbReference>
<proteinExistence type="predicted"/>
<dbReference type="Gene3D" id="1.20.1440.30">
    <property type="entry name" value="Biosynthetic Protein domain"/>
    <property type="match status" value="1"/>
</dbReference>
<dbReference type="PANTHER" id="PTHR31299">
    <property type="entry name" value="ESTERASE, PUTATIVE (AFU_ORTHOLOGUE AFUA_1G05850)-RELATED"/>
    <property type="match status" value="1"/>
</dbReference>
<sequence length="472" mass="53562">MLVFVLSLTSVFFSCKPKANHNEEVTVVAAKDSNQIYSYASGDSKDSVRLTIPNHPLRNEKDLDVIMEQIGNAKVVLLGEATHGTSEFYTWRTAISKRLIQEKGFDFIASESEWADSYRVNNFIKGGKKDSASAVELLKEYNRWPTWMWGNYEIASLVTWLNNYNQSKPAAEKVGFFGLDVYCLWESMSEVMPYLKGAEPSVTKAANKVHACFKPFNADAEQYAMAVAKMEDDCRVETTRFWQSIKKLTEDKPTKNESDFVMEQNALVALNGERYYRTMVTNGVESWNIRDKHMIETLKRLLAFHGPDTKAIVWEHNTHVGDARYTNMAQNGEVNVGQLVRKEFGDNNVFIIGSGTYQGTVIAAEAWGKPIKKMEVPKAEQGSWEEILHKLGGTNKIILSKDISEIKFFKKSIGHRAIGVVYHPDEGQFPYFVPSVIPKRYDAFIFIDYTNALHPIDIKLRNEPPDLYPSGT</sequence>
<name>A0A512BHR0_9BACT</name>
<dbReference type="InterPro" id="IPR014622">
    <property type="entry name" value="UCP036794_erythomycin"/>
</dbReference>
<gene>
    <name evidence="1" type="ORF">SAE01_40150</name>
</gene>
<evidence type="ECO:0000313" key="1">
    <source>
        <dbReference type="EMBL" id="GEO11519.1"/>
    </source>
</evidence>
<reference evidence="1 2" key="1">
    <citation type="submission" date="2019-07" db="EMBL/GenBank/DDBJ databases">
        <title>Whole genome shotgun sequence of Segetibacter aerophilus NBRC 106135.</title>
        <authorList>
            <person name="Hosoyama A."/>
            <person name="Uohara A."/>
            <person name="Ohji S."/>
            <person name="Ichikawa N."/>
        </authorList>
    </citation>
    <scope>NUCLEOTIDE SEQUENCE [LARGE SCALE GENOMIC DNA]</scope>
    <source>
        <strain evidence="1 2">NBRC 106135</strain>
    </source>
</reference>
<dbReference type="CDD" id="cd14728">
    <property type="entry name" value="Ere-like"/>
    <property type="match status" value="1"/>
</dbReference>
<evidence type="ECO:0008006" key="3">
    <source>
        <dbReference type="Google" id="ProtNLM"/>
    </source>
</evidence>
<dbReference type="Pfam" id="PF05139">
    <property type="entry name" value="Erythro_esteras"/>
    <property type="match status" value="1"/>
</dbReference>
<comment type="caution">
    <text evidence="1">The sequence shown here is derived from an EMBL/GenBank/DDBJ whole genome shotgun (WGS) entry which is preliminary data.</text>
</comment>